<dbReference type="EMBL" id="HBIK01002576">
    <property type="protein sequence ID" value="CAE0376319.1"/>
    <property type="molecule type" value="Transcribed_RNA"/>
</dbReference>
<dbReference type="PANTHER" id="PTHR47969:SF21">
    <property type="entry name" value="KINESIN-LIKE PROTEIN"/>
    <property type="match status" value="1"/>
</dbReference>
<keyword evidence="8" id="KW-0206">Cytoskeleton</keyword>
<dbReference type="GO" id="GO:0005524">
    <property type="term" value="F:ATP binding"/>
    <property type="evidence" value="ECO:0007669"/>
    <property type="project" value="UniProtKB-KW"/>
</dbReference>
<dbReference type="PANTHER" id="PTHR47969">
    <property type="entry name" value="CHROMOSOME-ASSOCIATED KINESIN KIF4A-RELATED"/>
    <property type="match status" value="1"/>
</dbReference>
<keyword evidence="7 10" id="KW-0505">Motor protein</keyword>
<accession>A0A7S3K886</accession>
<sequence length="300" mass="33894">MKAGYENRATAATGMNSESSRSHSIFSIYIETSEENEKFDETLFKAGKLHLVDLAGSEKQKQTNADKERLEEAKKINLSLSSLGNVIKALVDGKSKHIPYRDSKLTRLLQDSLGGNTKTLMIAAVSPSSDAYEESLSTLRYADRAKQIKNKPKINEDPKDALLREYEEEIKKLKSMISQMSADGKSMDTQSIQSAMKQMEKNFHGVMNNNHVEDSVESLVKRLEAQGKKFKIVYEDEEEEAKQLHHENAKSKEGTSSEGEDEIEENLTSKHKKRQSFAKGHDSVDFSKPIEEMEKLEKEK</sequence>
<dbReference type="PROSITE" id="PS50067">
    <property type="entry name" value="KINESIN_MOTOR_2"/>
    <property type="match status" value="1"/>
</dbReference>
<dbReference type="Gene3D" id="3.40.850.10">
    <property type="entry name" value="Kinesin motor domain"/>
    <property type="match status" value="1"/>
</dbReference>
<dbReference type="PROSITE" id="PS00411">
    <property type="entry name" value="KINESIN_MOTOR_1"/>
    <property type="match status" value="1"/>
</dbReference>
<proteinExistence type="inferred from homology"/>
<dbReference type="InterPro" id="IPR019821">
    <property type="entry name" value="Kinesin_motor_CS"/>
</dbReference>
<evidence type="ECO:0000256" key="10">
    <source>
        <dbReference type="RuleBase" id="RU000394"/>
    </source>
</evidence>
<dbReference type="GO" id="GO:0003777">
    <property type="term" value="F:microtubule motor activity"/>
    <property type="evidence" value="ECO:0007669"/>
    <property type="project" value="InterPro"/>
</dbReference>
<evidence type="ECO:0000256" key="8">
    <source>
        <dbReference type="ARBA" id="ARBA00023212"/>
    </source>
</evidence>
<evidence type="ECO:0000313" key="13">
    <source>
        <dbReference type="EMBL" id="CAE0376319.1"/>
    </source>
</evidence>
<dbReference type="InterPro" id="IPR027417">
    <property type="entry name" value="P-loop_NTPase"/>
</dbReference>
<evidence type="ECO:0000256" key="9">
    <source>
        <dbReference type="PROSITE-ProRule" id="PRU00283"/>
    </source>
</evidence>
<dbReference type="InterPro" id="IPR036961">
    <property type="entry name" value="Kinesin_motor_dom_sf"/>
</dbReference>
<feature type="compositionally biased region" description="Basic and acidic residues" evidence="11">
    <location>
        <begin position="279"/>
        <end position="300"/>
    </location>
</feature>
<feature type="domain" description="Kinesin motor" evidence="12">
    <location>
        <begin position="1"/>
        <end position="148"/>
    </location>
</feature>
<dbReference type="InterPro" id="IPR027640">
    <property type="entry name" value="Kinesin-like_fam"/>
</dbReference>
<dbReference type="SMART" id="SM00129">
    <property type="entry name" value="KISc"/>
    <property type="match status" value="1"/>
</dbReference>
<keyword evidence="5 10" id="KW-0067">ATP-binding</keyword>
<evidence type="ECO:0000256" key="11">
    <source>
        <dbReference type="SAM" id="MobiDB-lite"/>
    </source>
</evidence>
<dbReference type="GO" id="GO:0007018">
    <property type="term" value="P:microtubule-based movement"/>
    <property type="evidence" value="ECO:0007669"/>
    <property type="project" value="InterPro"/>
</dbReference>
<feature type="compositionally biased region" description="Basic and acidic residues" evidence="11">
    <location>
        <begin position="241"/>
        <end position="255"/>
    </location>
</feature>
<reference evidence="13" key="1">
    <citation type="submission" date="2021-01" db="EMBL/GenBank/DDBJ databases">
        <authorList>
            <person name="Corre E."/>
            <person name="Pelletier E."/>
            <person name="Niang G."/>
            <person name="Scheremetjew M."/>
            <person name="Finn R."/>
            <person name="Kale V."/>
            <person name="Holt S."/>
            <person name="Cochrane G."/>
            <person name="Meng A."/>
            <person name="Brown T."/>
            <person name="Cohen L."/>
        </authorList>
    </citation>
    <scope>NUCLEOTIDE SEQUENCE</scope>
    <source>
        <strain evidence="13">CT5</strain>
    </source>
</reference>
<evidence type="ECO:0000256" key="3">
    <source>
        <dbReference type="ARBA" id="ARBA00022701"/>
    </source>
</evidence>
<evidence type="ECO:0000256" key="5">
    <source>
        <dbReference type="ARBA" id="ARBA00022840"/>
    </source>
</evidence>
<keyword evidence="3 10" id="KW-0493">Microtubule</keyword>
<evidence type="ECO:0000256" key="1">
    <source>
        <dbReference type="ARBA" id="ARBA00004245"/>
    </source>
</evidence>
<keyword evidence="2" id="KW-0963">Cytoplasm</keyword>
<feature type="region of interest" description="Disordered" evidence="11">
    <location>
        <begin position="1"/>
        <end position="20"/>
    </location>
</feature>
<dbReference type="PRINTS" id="PR00380">
    <property type="entry name" value="KINESINHEAVY"/>
</dbReference>
<name>A0A7S3K886_EUPCR</name>
<evidence type="ECO:0000259" key="12">
    <source>
        <dbReference type="PROSITE" id="PS50067"/>
    </source>
</evidence>
<evidence type="ECO:0000256" key="4">
    <source>
        <dbReference type="ARBA" id="ARBA00022741"/>
    </source>
</evidence>
<feature type="region of interest" description="Disordered" evidence="11">
    <location>
        <begin position="238"/>
        <end position="300"/>
    </location>
</feature>
<comment type="subcellular location">
    <subcellularLocation>
        <location evidence="1">Cytoplasm</location>
        <location evidence="1">Cytoskeleton</location>
    </subcellularLocation>
</comment>
<comment type="caution">
    <text evidence="9">Lacks conserved residue(s) required for the propagation of feature annotation.</text>
</comment>
<gene>
    <name evidence="13" type="ORF">ECRA1380_LOCUS1274</name>
</gene>
<dbReference type="SUPFAM" id="SSF52540">
    <property type="entry name" value="P-loop containing nucleoside triphosphate hydrolases"/>
    <property type="match status" value="1"/>
</dbReference>
<dbReference type="Pfam" id="PF00225">
    <property type="entry name" value="Kinesin"/>
    <property type="match status" value="1"/>
</dbReference>
<evidence type="ECO:0000256" key="6">
    <source>
        <dbReference type="ARBA" id="ARBA00023054"/>
    </source>
</evidence>
<keyword evidence="6" id="KW-0175">Coiled coil</keyword>
<protein>
    <recommendedName>
        <fullName evidence="10">Kinesin-like protein</fullName>
    </recommendedName>
</protein>
<dbReference type="AlphaFoldDB" id="A0A7S3K886"/>
<dbReference type="InterPro" id="IPR001752">
    <property type="entry name" value="Kinesin_motor_dom"/>
</dbReference>
<dbReference type="GO" id="GO:0008017">
    <property type="term" value="F:microtubule binding"/>
    <property type="evidence" value="ECO:0007669"/>
    <property type="project" value="InterPro"/>
</dbReference>
<organism evidence="13">
    <name type="scientific">Euplotes crassus</name>
    <dbReference type="NCBI Taxonomy" id="5936"/>
    <lineage>
        <taxon>Eukaryota</taxon>
        <taxon>Sar</taxon>
        <taxon>Alveolata</taxon>
        <taxon>Ciliophora</taxon>
        <taxon>Intramacronucleata</taxon>
        <taxon>Spirotrichea</taxon>
        <taxon>Hypotrichia</taxon>
        <taxon>Euplotida</taxon>
        <taxon>Euplotidae</taxon>
        <taxon>Moneuplotes</taxon>
    </lineage>
</organism>
<comment type="similarity">
    <text evidence="9 10">Belongs to the TRAFAC class myosin-kinesin ATPase superfamily. Kinesin family.</text>
</comment>
<evidence type="ECO:0000256" key="2">
    <source>
        <dbReference type="ARBA" id="ARBA00022490"/>
    </source>
</evidence>
<evidence type="ECO:0000256" key="7">
    <source>
        <dbReference type="ARBA" id="ARBA00023175"/>
    </source>
</evidence>
<dbReference type="GO" id="GO:0005874">
    <property type="term" value="C:microtubule"/>
    <property type="evidence" value="ECO:0007669"/>
    <property type="project" value="UniProtKB-KW"/>
</dbReference>
<keyword evidence="4 10" id="KW-0547">Nucleotide-binding</keyword>